<name>A0ABS6XWK5_9FLAO</name>
<sequence length="46" mass="5301">MENIHAIKPGPKPKTPDGTPDERRRVTPPNQPRYPDLKPHIHKPKD</sequence>
<accession>A0ABS6XWK5</accession>
<feature type="region of interest" description="Disordered" evidence="1">
    <location>
        <begin position="1"/>
        <end position="46"/>
    </location>
</feature>
<evidence type="ECO:0000256" key="1">
    <source>
        <dbReference type="SAM" id="MobiDB-lite"/>
    </source>
</evidence>
<comment type="caution">
    <text evidence="2">The sequence shown here is derived from an EMBL/GenBank/DDBJ whole genome shotgun (WGS) entry which is preliminary data.</text>
</comment>
<gene>
    <name evidence="2" type="ORF">KZH69_11250</name>
</gene>
<dbReference type="Proteomes" id="UP000812031">
    <property type="component" value="Unassembled WGS sequence"/>
</dbReference>
<protein>
    <submittedName>
        <fullName evidence="2">Uncharacterized protein</fullName>
    </submittedName>
</protein>
<reference evidence="2 3" key="1">
    <citation type="submission" date="2021-07" db="EMBL/GenBank/DDBJ databases">
        <title>Flavobacterium sp. nov. isolated from sediment on the Taihu Lake.</title>
        <authorList>
            <person name="Qu J.-H."/>
        </authorList>
    </citation>
    <scope>NUCLEOTIDE SEQUENCE [LARGE SCALE GENOMIC DNA]</scope>
    <source>
        <strain evidence="2 3">NAS39</strain>
    </source>
</reference>
<dbReference type="EMBL" id="JAHWYN010000008">
    <property type="protein sequence ID" value="MBW4361061.1"/>
    <property type="molecule type" value="Genomic_DNA"/>
</dbReference>
<organism evidence="2 3">
    <name type="scientific">Flavobacterium taihuense</name>
    <dbReference type="NCBI Taxonomy" id="2857508"/>
    <lineage>
        <taxon>Bacteria</taxon>
        <taxon>Pseudomonadati</taxon>
        <taxon>Bacteroidota</taxon>
        <taxon>Flavobacteriia</taxon>
        <taxon>Flavobacteriales</taxon>
        <taxon>Flavobacteriaceae</taxon>
        <taxon>Flavobacterium</taxon>
    </lineage>
</organism>
<proteinExistence type="predicted"/>
<dbReference type="RefSeq" id="WP_219317539.1">
    <property type="nucleotide sequence ID" value="NZ_JAHWYN010000008.1"/>
</dbReference>
<evidence type="ECO:0000313" key="3">
    <source>
        <dbReference type="Proteomes" id="UP000812031"/>
    </source>
</evidence>
<evidence type="ECO:0000313" key="2">
    <source>
        <dbReference type="EMBL" id="MBW4361061.1"/>
    </source>
</evidence>
<keyword evidence="3" id="KW-1185">Reference proteome</keyword>